<dbReference type="Pfam" id="PF04127">
    <property type="entry name" value="DFP"/>
    <property type="match status" value="1"/>
</dbReference>
<feature type="domain" description="DNA/pantothenate metabolism flavoprotein C-terminal" evidence="6">
    <location>
        <begin position="188"/>
        <end position="398"/>
    </location>
</feature>
<dbReference type="GO" id="GO:0046872">
    <property type="term" value="F:metal ion binding"/>
    <property type="evidence" value="ECO:0007669"/>
    <property type="project" value="UniProtKB-KW"/>
</dbReference>
<keyword evidence="3 4" id="KW-0285">Flavoprotein</keyword>
<sequence>MALSGKHILLIISGGIAAYKSLDLIRRLKERGAKVTPVMTKGAQEFVTPLAVGALSATHVFTELFSRQDEQDVGHIRLARDCDLVLVAPATADLMAKMAHGLADDLASTVLLATDRKVLVAPAMNPKMWEAQATKRNIATLKQDGISFVGPMAGEMAEKGEAGVGRMAEPLQIVATVEDLLDDAAKPLAGKTAIVTSGPTHEPIDPVRYIANRSSGRQGHAIAAALAKLGADVTLVSGPVTIPDPAGVRTIHVERAEEMRDAVVSKLPADIAVFVAAVADWRVAASADQKIKKQPGDAPPALQLTENPDILKTVGHHGKRPKLVVGFAAETQNIEENGRAKLERKGADFIIANDVSAETGIMGGANNQVRVISKSGIDAWPEMTKAEVADRLATLIAETLA</sequence>
<comment type="cofactor">
    <cofactor evidence="3">
        <name>Mg(2+)</name>
        <dbReference type="ChEBI" id="CHEBI:18420"/>
    </cofactor>
</comment>
<name>A0AAF0KIQ6_9HYPH</name>
<evidence type="ECO:0000256" key="3">
    <source>
        <dbReference type="HAMAP-Rule" id="MF_02225"/>
    </source>
</evidence>
<protein>
    <recommendedName>
        <fullName evidence="3">Coenzyme A biosynthesis bifunctional protein CoaBC</fullName>
    </recommendedName>
    <alternativeName>
        <fullName evidence="3">DNA/pantothenate metabolism flavoprotein</fullName>
    </alternativeName>
    <alternativeName>
        <fullName evidence="3">Phosphopantothenoylcysteine synthetase/decarboxylase</fullName>
        <shortName evidence="3">PPCS-PPCDC</shortName>
    </alternativeName>
    <domain>
        <recommendedName>
            <fullName evidence="3">Phosphopantothenoylcysteine decarboxylase</fullName>
            <shortName evidence="3">PPC decarboxylase</shortName>
            <shortName evidence="3">PPC-DC</shortName>
            <ecNumber evidence="3">4.1.1.36</ecNumber>
        </recommendedName>
        <alternativeName>
            <fullName evidence="3">CoaC</fullName>
        </alternativeName>
    </domain>
    <domain>
        <recommendedName>
            <fullName evidence="3">Phosphopantothenate--cysteine ligase</fullName>
            <ecNumber evidence="3">6.3.2.5</ecNumber>
        </recommendedName>
        <alternativeName>
            <fullName evidence="3">CoaB</fullName>
        </alternativeName>
        <alternativeName>
            <fullName evidence="3">Phosphopantothenoylcysteine synthetase</fullName>
            <shortName evidence="3">PPC synthetase</shortName>
            <shortName evidence="3">PPC-S</shortName>
        </alternativeName>
    </domain>
</protein>
<organism evidence="7 8">
    <name type="scientific">Agrobacterium larrymoorei</name>
    <dbReference type="NCBI Taxonomy" id="160699"/>
    <lineage>
        <taxon>Bacteria</taxon>
        <taxon>Pseudomonadati</taxon>
        <taxon>Pseudomonadota</taxon>
        <taxon>Alphaproteobacteria</taxon>
        <taxon>Hyphomicrobiales</taxon>
        <taxon>Rhizobiaceae</taxon>
        <taxon>Rhizobium/Agrobacterium group</taxon>
        <taxon>Agrobacterium</taxon>
    </lineage>
</organism>
<keyword evidence="3" id="KW-0479">Metal-binding</keyword>
<dbReference type="PANTHER" id="PTHR14359">
    <property type="entry name" value="HOMO-OLIGOMERIC FLAVIN CONTAINING CYS DECARBOXYLASE FAMILY"/>
    <property type="match status" value="1"/>
</dbReference>
<feature type="binding site" evidence="3">
    <location>
        <position position="345"/>
    </location>
    <ligand>
        <name>CTP</name>
        <dbReference type="ChEBI" id="CHEBI:37563"/>
    </ligand>
</feature>
<dbReference type="NCBIfam" id="TIGR00521">
    <property type="entry name" value="coaBC_dfp"/>
    <property type="match status" value="1"/>
</dbReference>
<comment type="similarity">
    <text evidence="3 4">In the N-terminal section; belongs to the HFCD (homo-oligomeric flavin containing Cys decarboxylase) superfamily.</text>
</comment>
<feature type="binding site" evidence="3">
    <location>
        <position position="280"/>
    </location>
    <ligand>
        <name>CTP</name>
        <dbReference type="ChEBI" id="CHEBI:37563"/>
    </ligand>
</feature>
<feature type="binding site" evidence="3">
    <location>
        <position position="341"/>
    </location>
    <ligand>
        <name>CTP</name>
        <dbReference type="ChEBI" id="CHEBI:37563"/>
    </ligand>
</feature>
<dbReference type="InterPro" id="IPR003382">
    <property type="entry name" value="Flavoprotein"/>
</dbReference>
<comment type="pathway">
    <text evidence="3 4">Cofactor biosynthesis; coenzyme A biosynthesis; CoA from (R)-pantothenate: step 2/5.</text>
</comment>
<dbReference type="GO" id="GO:0071513">
    <property type="term" value="C:phosphopantothenoylcysteine decarboxylase complex"/>
    <property type="evidence" value="ECO:0007669"/>
    <property type="project" value="TreeGrafter"/>
</dbReference>
<dbReference type="InterPro" id="IPR035929">
    <property type="entry name" value="CoaB-like_sf"/>
</dbReference>
<dbReference type="GO" id="GO:0015941">
    <property type="term" value="P:pantothenate catabolic process"/>
    <property type="evidence" value="ECO:0007669"/>
    <property type="project" value="InterPro"/>
</dbReference>
<keyword evidence="3" id="KW-0511">Multifunctional enzyme</keyword>
<dbReference type="EMBL" id="CP124733">
    <property type="protein sequence ID" value="WHA41144.1"/>
    <property type="molecule type" value="Genomic_DNA"/>
</dbReference>
<feature type="binding site" evidence="3">
    <location>
        <position position="327"/>
    </location>
    <ligand>
        <name>CTP</name>
        <dbReference type="ChEBI" id="CHEBI:37563"/>
    </ligand>
</feature>
<dbReference type="HAMAP" id="MF_02225">
    <property type="entry name" value="CoaBC"/>
    <property type="match status" value="1"/>
</dbReference>
<keyword evidence="3 4" id="KW-0436">Ligase</keyword>
<feature type="binding site" evidence="3">
    <location>
        <position position="290"/>
    </location>
    <ligand>
        <name>CTP</name>
        <dbReference type="ChEBI" id="CHEBI:37563"/>
    </ligand>
</feature>
<dbReference type="RefSeq" id="WP_137393094.1">
    <property type="nucleotide sequence ID" value="NZ_CP124733.1"/>
</dbReference>
<comment type="function">
    <text evidence="3">Catalyzes two sequential steps in the biosynthesis of coenzyme A. In the first step cysteine is conjugated to 4'-phosphopantothenate to form 4-phosphopantothenoylcysteine. In the second step the latter compound is decarboxylated to form 4'-phosphopantotheine.</text>
</comment>
<feature type="domain" description="Flavoprotein" evidence="5">
    <location>
        <begin position="6"/>
        <end position="180"/>
    </location>
</feature>
<accession>A0AAF0KIQ6</accession>
<gene>
    <name evidence="3 7" type="primary">coaBC</name>
    <name evidence="7" type="ORF">CFBP5477_000380</name>
</gene>
<dbReference type="SUPFAM" id="SSF52507">
    <property type="entry name" value="Homo-oligomeric flavin-containing Cys decarboxylases, HFCD"/>
    <property type="match status" value="1"/>
</dbReference>
<evidence type="ECO:0000313" key="8">
    <source>
        <dbReference type="Proteomes" id="UP000298664"/>
    </source>
</evidence>
<dbReference type="GO" id="GO:0015937">
    <property type="term" value="P:coenzyme A biosynthetic process"/>
    <property type="evidence" value="ECO:0007669"/>
    <property type="project" value="UniProtKB-UniRule"/>
</dbReference>
<dbReference type="AlphaFoldDB" id="A0AAF0KIQ6"/>
<keyword evidence="2 3" id="KW-0456">Lyase</keyword>
<dbReference type="GO" id="GO:0010181">
    <property type="term" value="F:FMN binding"/>
    <property type="evidence" value="ECO:0007669"/>
    <property type="project" value="UniProtKB-UniRule"/>
</dbReference>
<comment type="caution">
    <text evidence="3">Lacks conserved residue(s) required for the propagation of feature annotation.</text>
</comment>
<dbReference type="GO" id="GO:0004633">
    <property type="term" value="F:phosphopantothenoylcysteine decarboxylase activity"/>
    <property type="evidence" value="ECO:0007669"/>
    <property type="project" value="UniProtKB-UniRule"/>
</dbReference>
<dbReference type="Gene3D" id="3.40.50.10300">
    <property type="entry name" value="CoaB-like"/>
    <property type="match status" value="1"/>
</dbReference>
<comment type="similarity">
    <text evidence="3 4">In the C-terminal section; belongs to the PPC synthetase family.</text>
</comment>
<comment type="catalytic activity">
    <reaction evidence="3 4">
        <text>N-[(R)-4-phosphopantothenoyl]-L-cysteine + H(+) = (R)-4'-phosphopantetheine + CO2</text>
        <dbReference type="Rhea" id="RHEA:16793"/>
        <dbReference type="ChEBI" id="CHEBI:15378"/>
        <dbReference type="ChEBI" id="CHEBI:16526"/>
        <dbReference type="ChEBI" id="CHEBI:59458"/>
        <dbReference type="ChEBI" id="CHEBI:61723"/>
        <dbReference type="EC" id="4.1.1.36"/>
    </reaction>
</comment>
<evidence type="ECO:0000256" key="4">
    <source>
        <dbReference type="RuleBase" id="RU364078"/>
    </source>
</evidence>
<keyword evidence="1 3" id="KW-0210">Decarboxylase</keyword>
<evidence type="ECO:0000259" key="5">
    <source>
        <dbReference type="Pfam" id="PF02441"/>
    </source>
</evidence>
<comment type="function">
    <text evidence="4">Catalyzes two steps in the biosynthesis of coenzyme A. In the first step cysteine is conjugated to 4'-phosphopantothenate to form 4-phosphopantothenoylcysteine, in the latter compound is decarboxylated to form 4'-phosphopantotheine.</text>
</comment>
<dbReference type="InterPro" id="IPR005252">
    <property type="entry name" value="CoaBC"/>
</dbReference>
<reference evidence="7" key="1">
    <citation type="submission" date="2023-05" db="EMBL/GenBank/DDBJ databases">
        <title>Complete genome sequence of Agrobacterium larrymoorei CFBP5477.</title>
        <authorList>
            <person name="Yen H.-C."/>
            <person name="Chou L."/>
            <person name="Lin Y.-C."/>
            <person name="Lai E.-M."/>
            <person name="Kuo C.-H."/>
        </authorList>
    </citation>
    <scope>NUCLEOTIDE SEQUENCE</scope>
    <source>
        <strain evidence="7">CFBP5477</strain>
    </source>
</reference>
<feature type="region of interest" description="Phosphopantothenoylcysteine decarboxylase" evidence="3">
    <location>
        <begin position="1"/>
        <end position="192"/>
    </location>
</feature>
<evidence type="ECO:0000259" key="6">
    <source>
        <dbReference type="Pfam" id="PF04127"/>
    </source>
</evidence>
<dbReference type="Proteomes" id="UP000298664">
    <property type="component" value="Chromosome Circular"/>
</dbReference>
<dbReference type="InterPro" id="IPR036551">
    <property type="entry name" value="Flavin_trans-like"/>
</dbReference>
<evidence type="ECO:0000313" key="7">
    <source>
        <dbReference type="EMBL" id="WHA41144.1"/>
    </source>
</evidence>
<evidence type="ECO:0000256" key="1">
    <source>
        <dbReference type="ARBA" id="ARBA00022793"/>
    </source>
</evidence>
<proteinExistence type="inferred from homology"/>
<feature type="binding site" evidence="3">
    <location>
        <begin position="308"/>
        <end position="311"/>
    </location>
    <ligand>
        <name>CTP</name>
        <dbReference type="ChEBI" id="CHEBI:37563"/>
    </ligand>
</feature>
<keyword evidence="3" id="KW-0460">Magnesium</keyword>
<dbReference type="SUPFAM" id="SSF102645">
    <property type="entry name" value="CoaB-like"/>
    <property type="match status" value="1"/>
</dbReference>
<feature type="region of interest" description="Phosphopantothenate--cysteine ligase" evidence="3">
    <location>
        <begin position="193"/>
        <end position="401"/>
    </location>
</feature>
<dbReference type="Pfam" id="PF02441">
    <property type="entry name" value="Flavoprotein"/>
    <property type="match status" value="1"/>
</dbReference>
<keyword evidence="3 4" id="KW-0288">FMN</keyword>
<dbReference type="InterPro" id="IPR007085">
    <property type="entry name" value="DNA/pantothenate-metab_flavo_C"/>
</dbReference>
<comment type="catalytic activity">
    <reaction evidence="3 4">
        <text>(R)-4'-phosphopantothenate + L-cysteine + CTP = N-[(R)-4-phosphopantothenoyl]-L-cysteine + CMP + diphosphate + H(+)</text>
        <dbReference type="Rhea" id="RHEA:19397"/>
        <dbReference type="ChEBI" id="CHEBI:10986"/>
        <dbReference type="ChEBI" id="CHEBI:15378"/>
        <dbReference type="ChEBI" id="CHEBI:33019"/>
        <dbReference type="ChEBI" id="CHEBI:35235"/>
        <dbReference type="ChEBI" id="CHEBI:37563"/>
        <dbReference type="ChEBI" id="CHEBI:59458"/>
        <dbReference type="ChEBI" id="CHEBI:60377"/>
        <dbReference type="EC" id="6.3.2.5"/>
    </reaction>
</comment>
<dbReference type="EC" id="4.1.1.36" evidence="3"/>
<comment type="cofactor">
    <cofactor evidence="3">
        <name>FMN</name>
        <dbReference type="ChEBI" id="CHEBI:58210"/>
    </cofactor>
    <text evidence="3">Binds 1 FMN per subunit.</text>
</comment>
<dbReference type="EC" id="6.3.2.5" evidence="3"/>
<evidence type="ECO:0000256" key="2">
    <source>
        <dbReference type="ARBA" id="ARBA00023239"/>
    </source>
</evidence>
<dbReference type="PANTHER" id="PTHR14359:SF6">
    <property type="entry name" value="PHOSPHOPANTOTHENOYLCYSTEINE DECARBOXYLASE"/>
    <property type="match status" value="1"/>
</dbReference>
<dbReference type="Gene3D" id="3.40.50.1950">
    <property type="entry name" value="Flavin prenyltransferase-like"/>
    <property type="match status" value="1"/>
</dbReference>
<dbReference type="GO" id="GO:0004632">
    <property type="term" value="F:phosphopantothenate--cysteine ligase activity"/>
    <property type="evidence" value="ECO:0007669"/>
    <property type="project" value="UniProtKB-UniRule"/>
</dbReference>
<comment type="pathway">
    <text evidence="3 4">Cofactor biosynthesis; coenzyme A biosynthesis; CoA from (R)-pantothenate: step 3/5.</text>
</comment>